<evidence type="ECO:0000256" key="2">
    <source>
        <dbReference type="SAM" id="MobiDB-lite"/>
    </source>
</evidence>
<organism evidence="3 4">
    <name type="scientific">Bugula neritina</name>
    <name type="common">Brown bryozoan</name>
    <name type="synonym">Sertularia neritina</name>
    <dbReference type="NCBI Taxonomy" id="10212"/>
    <lineage>
        <taxon>Eukaryota</taxon>
        <taxon>Metazoa</taxon>
        <taxon>Spiralia</taxon>
        <taxon>Lophotrochozoa</taxon>
        <taxon>Bryozoa</taxon>
        <taxon>Gymnolaemata</taxon>
        <taxon>Cheilostomatida</taxon>
        <taxon>Flustrina</taxon>
        <taxon>Buguloidea</taxon>
        <taxon>Bugulidae</taxon>
        <taxon>Bugula</taxon>
    </lineage>
</organism>
<dbReference type="OrthoDB" id="10065844at2759"/>
<accession>A0A7J7JNK4</accession>
<evidence type="ECO:0008006" key="5">
    <source>
        <dbReference type="Google" id="ProtNLM"/>
    </source>
</evidence>
<dbReference type="Proteomes" id="UP000593567">
    <property type="component" value="Unassembled WGS sequence"/>
</dbReference>
<dbReference type="InterPro" id="IPR005312">
    <property type="entry name" value="DUF1759"/>
</dbReference>
<feature type="compositionally biased region" description="Polar residues" evidence="2">
    <location>
        <begin position="92"/>
        <end position="152"/>
    </location>
</feature>
<dbReference type="PANTHER" id="PTHR47331:SF5">
    <property type="entry name" value="RIBONUCLEASE H"/>
    <property type="match status" value="1"/>
</dbReference>
<protein>
    <recommendedName>
        <fullName evidence="5">CCHC-type domain-containing protein</fullName>
    </recommendedName>
</protein>
<reference evidence="3" key="1">
    <citation type="submission" date="2020-06" db="EMBL/GenBank/DDBJ databases">
        <title>Draft genome of Bugula neritina, a colonial animal packing powerful symbionts and potential medicines.</title>
        <authorList>
            <person name="Rayko M."/>
        </authorList>
    </citation>
    <scope>NUCLEOTIDE SEQUENCE [LARGE SCALE GENOMIC DNA]</scope>
    <source>
        <strain evidence="3">Kwan_BN1</strain>
    </source>
</reference>
<feature type="region of interest" description="Disordered" evidence="2">
    <location>
        <begin position="90"/>
        <end position="152"/>
    </location>
</feature>
<dbReference type="EMBL" id="VXIV02002129">
    <property type="protein sequence ID" value="KAF6027174.1"/>
    <property type="molecule type" value="Genomic_DNA"/>
</dbReference>
<evidence type="ECO:0000256" key="1">
    <source>
        <dbReference type="SAM" id="Coils"/>
    </source>
</evidence>
<gene>
    <name evidence="3" type="ORF">EB796_014517</name>
</gene>
<proteinExistence type="predicted"/>
<evidence type="ECO:0000313" key="4">
    <source>
        <dbReference type="Proteomes" id="UP000593567"/>
    </source>
</evidence>
<comment type="caution">
    <text evidence="3">The sequence shown here is derived from an EMBL/GenBank/DDBJ whole genome shotgun (WGS) entry which is preliminary data.</text>
</comment>
<evidence type="ECO:0000313" key="3">
    <source>
        <dbReference type="EMBL" id="KAF6027174.1"/>
    </source>
</evidence>
<keyword evidence="1" id="KW-0175">Coiled coil</keyword>
<dbReference type="AlphaFoldDB" id="A0A7J7JNK4"/>
<feature type="coiled-coil region" evidence="1">
    <location>
        <begin position="28"/>
        <end position="58"/>
    </location>
</feature>
<keyword evidence="4" id="KW-1185">Reference proteome</keyword>
<sequence>MYNQLRSLCNDDDNQVPEQAKIMYTSFMSRAEKFKEALEKDMDNQEALEQAVVDAEAEKRYKELEEEDRLFQEFLSTSEEVSTVIIPPPTNEIASQFTDSSPIKASRSAQQEVDTTTNTYTQQLPDTSVSPPNHTQNRITQNKMSEPQSQDGEANALTTLIKGFTKALEANNRKSVEPEVFYGDVLKFSDWEVDLDTFLNAERITGNYRLRHLKKYVDGEARKCIESHLTINVDASYDEARTILKERYGNQQVITRNFRKRLSEWPQIKPRDAKALREYSDYLCYLQSAMKYVGNLNILNDCIENEKMAAKLPDWLKLKWPRIVAQEIRTNQRYPTFDKFSEFVKEEAFIMNLDISQNLSQERRQDKKQDQGSENKFFKTFQVAREERHQVLTRCGYCGLKNHPTADCYKLQKLTKEEREKTIQEKGLCFRCLDVGHRSKGCLVRKSCLICQKPHATANHDPNFRTRNIKPLHQFNPGNNSTNVTVPSQDTNLIKSPETLRGTVPETKQLNCRSIGIGSNLTSMIVPVYLSAGTGREILVYAMLDSMSDACYVSTSVIKMLKAKADGIETDVTVHTINGAEQGDLERFDNLMLRGFTTESSAQIKAYKKDHVYCKRDQIPDPERARKVPHLEMIANSIPPPMDIPVGLLIGADHPEVIQPIETKPAPKGISGLPFGVRTLFGWTMGGGTIYSSNRSTYTFKTNTSTDLMSILERDFRNTEMMQAKLDMEPAHTSDRYQKMEE</sequence>
<dbReference type="PANTHER" id="PTHR47331">
    <property type="entry name" value="PHD-TYPE DOMAIN-CONTAINING PROTEIN"/>
    <property type="match status" value="1"/>
</dbReference>
<dbReference type="Pfam" id="PF03564">
    <property type="entry name" value="DUF1759"/>
    <property type="match status" value="1"/>
</dbReference>
<name>A0A7J7JNK4_BUGNE</name>